<dbReference type="Gene3D" id="2.60.40.10">
    <property type="entry name" value="Immunoglobulins"/>
    <property type="match status" value="2"/>
</dbReference>
<dbReference type="Pfam" id="PF00041">
    <property type="entry name" value="fn3"/>
    <property type="match status" value="2"/>
</dbReference>
<dbReference type="EMBL" id="QURB01000001">
    <property type="protein sequence ID" value="RFC55462.1"/>
    <property type="molecule type" value="Genomic_DNA"/>
</dbReference>
<dbReference type="InterPro" id="IPR036116">
    <property type="entry name" value="FN3_sf"/>
</dbReference>
<dbReference type="PROSITE" id="PS50853">
    <property type="entry name" value="FN3"/>
    <property type="match status" value="2"/>
</dbReference>
<feature type="domain" description="Fibronectin type-III" evidence="3">
    <location>
        <begin position="412"/>
        <end position="505"/>
    </location>
</feature>
<dbReference type="AlphaFoldDB" id="A0A3E1F0W0"/>
<reference evidence="4 5" key="1">
    <citation type="submission" date="2018-08" db="EMBL/GenBank/DDBJ databases">
        <title>The draft genome squence of Brumimicrobium sp. N62.</title>
        <authorList>
            <person name="Du Z.-J."/>
            <person name="Luo H.-R."/>
        </authorList>
    </citation>
    <scope>NUCLEOTIDE SEQUENCE [LARGE SCALE GENOMIC DNA]</scope>
    <source>
        <strain evidence="4 5">N62</strain>
    </source>
</reference>
<feature type="chain" id="PRO_5017690892" evidence="2">
    <location>
        <begin position="24"/>
        <end position="920"/>
    </location>
</feature>
<dbReference type="InterPro" id="IPR026444">
    <property type="entry name" value="Secre_tail"/>
</dbReference>
<dbReference type="SUPFAM" id="SSF49265">
    <property type="entry name" value="Fibronectin type III"/>
    <property type="match status" value="2"/>
</dbReference>
<dbReference type="InterPro" id="IPR003961">
    <property type="entry name" value="FN3_dom"/>
</dbReference>
<feature type="domain" description="Fibronectin type-III" evidence="3">
    <location>
        <begin position="176"/>
        <end position="268"/>
    </location>
</feature>
<gene>
    <name evidence="4" type="ORF">DXU93_00575</name>
</gene>
<keyword evidence="1 2" id="KW-0732">Signal</keyword>
<dbReference type="RefSeq" id="WP_116879298.1">
    <property type="nucleotide sequence ID" value="NZ_QURB01000001.1"/>
</dbReference>
<evidence type="ECO:0000256" key="2">
    <source>
        <dbReference type="SAM" id="SignalP"/>
    </source>
</evidence>
<dbReference type="SMART" id="SM00060">
    <property type="entry name" value="FN3"/>
    <property type="match status" value="2"/>
</dbReference>
<dbReference type="Proteomes" id="UP000257127">
    <property type="component" value="Unassembled WGS sequence"/>
</dbReference>
<proteinExistence type="predicted"/>
<dbReference type="NCBIfam" id="NF038128">
    <property type="entry name" value="choice_anch_J"/>
    <property type="match status" value="1"/>
</dbReference>
<protein>
    <submittedName>
        <fullName evidence="4">T9SS C-terminal target domain-containing protein</fullName>
    </submittedName>
</protein>
<evidence type="ECO:0000259" key="3">
    <source>
        <dbReference type="PROSITE" id="PS50853"/>
    </source>
</evidence>
<dbReference type="InterPro" id="IPR011628">
    <property type="entry name" value="Cleaved_adhesin"/>
</dbReference>
<evidence type="ECO:0000256" key="1">
    <source>
        <dbReference type="ARBA" id="ARBA00022729"/>
    </source>
</evidence>
<dbReference type="NCBIfam" id="TIGR04183">
    <property type="entry name" value="Por_Secre_tail"/>
    <property type="match status" value="1"/>
</dbReference>
<keyword evidence="5" id="KW-1185">Reference proteome</keyword>
<evidence type="ECO:0000313" key="5">
    <source>
        <dbReference type="Proteomes" id="UP000257127"/>
    </source>
</evidence>
<accession>A0A3E1F0W0</accession>
<dbReference type="Pfam" id="PF18962">
    <property type="entry name" value="Por_Secre_tail"/>
    <property type="match status" value="1"/>
</dbReference>
<dbReference type="Pfam" id="PF20009">
    <property type="entry name" value="GEVED"/>
    <property type="match status" value="2"/>
</dbReference>
<dbReference type="InterPro" id="IPR013783">
    <property type="entry name" value="Ig-like_fold"/>
</dbReference>
<feature type="signal peptide" evidence="2">
    <location>
        <begin position="1"/>
        <end position="23"/>
    </location>
</feature>
<organism evidence="4 5">
    <name type="scientific">Brumimicrobium aurantiacum</name>
    <dbReference type="NCBI Taxonomy" id="1737063"/>
    <lineage>
        <taxon>Bacteria</taxon>
        <taxon>Pseudomonadati</taxon>
        <taxon>Bacteroidota</taxon>
        <taxon>Flavobacteriia</taxon>
        <taxon>Flavobacteriales</taxon>
        <taxon>Crocinitomicaceae</taxon>
        <taxon>Brumimicrobium</taxon>
    </lineage>
</organism>
<evidence type="ECO:0000313" key="4">
    <source>
        <dbReference type="EMBL" id="RFC55462.1"/>
    </source>
</evidence>
<dbReference type="InterPro" id="IPR045474">
    <property type="entry name" value="GEVED"/>
</dbReference>
<dbReference type="CDD" id="cd00063">
    <property type="entry name" value="FN3"/>
    <property type="match status" value="2"/>
</dbReference>
<dbReference type="Gene3D" id="2.60.120.200">
    <property type="match status" value="1"/>
</dbReference>
<comment type="caution">
    <text evidence="4">The sequence shown here is derived from an EMBL/GenBank/DDBJ whole genome shotgun (WGS) entry which is preliminary data.</text>
</comment>
<dbReference type="OrthoDB" id="1113525at2"/>
<sequence length="920" mass="98623">MKNKLLKGMLLLASCAFGAGVSAQSYCLPTYNYSSERLSQIETVGAVSNVNYTSSAYPAGGFSDETAQVVQAYETLTFDLNTVYSPSYGHIVRVWVDWNNDMTFDHATEMVSEISGNGGLLTQQLTIPVGVAVGTYRVRVRGVYGSTADPLPCSSESWGSAADFTLEIINSPSCLPPQNLNVSNVTSTTLDLAWTEVNSATEWQIEYGPHGYTQGSASGTVIPTTSSNPHNISITAGTEYDFYVRSICAVGDTSVWSSPFEMNYCDVSSQYTSEYLSNISSVGALVDVNYTSSSFPAGSYDDATALIFETFEAQTFDINTTYSAGSNGVNVWVDWNKDMVFDASELVGSAAGSTASNTISVTVPGGTPQDDYRVRVRGQWGSGANPPACGQITWGSTVDLTLTVVQPPSCLPPNGVQASNVTDTSVTFAWTENGTATTWNIEYGPTGFTPGTGAGTEINGVTANPYNITGLMSSTEYDFYVQADCGGGDLSFWSPVLGPVLTNCSISEANGFCEGFDINLSPSIGCWRVMDENSDGDMWTVGTTQPNQGAYAAEFYSDFNNGNNDDYLVSPQLNLTGIEAMKFAYSVYSASEPNDFQVLLSTTGTDVSDFTDTLMHLAQYSNTDYLDTVIDLTSFTGPVYVAFHIPPGGLDGWRLFIDDLCFGECVPTPGQDGSFDACMLDGQIDLSNNIISNINTNGRWEFPANQSLIVDDTLFNIGSLPSGGIEVLYIVEGLCVPDTTIATINVYQPSSAGEDGSMTVCMNTPSNLFSALSGNVDMGGTWYDPQNNPLSNSQPIAPNVPGSYQYTYIVDNGFCPSDTSVVVLTSDGSCDFLSVGTEELNDISVYPNPATDVISIDNPSSTSVLKVEMLDMNGRIVLVENKGLNNSKKTTLNIQAIEKGVYTLRIYNDNGQRTFKIVKQ</sequence>
<dbReference type="Pfam" id="PF07675">
    <property type="entry name" value="Cleaved_Adhesin"/>
    <property type="match status" value="1"/>
</dbReference>
<name>A0A3E1F0W0_9FLAO</name>